<reference evidence="4 5" key="1">
    <citation type="submission" date="2016-01" db="EMBL/GenBank/DDBJ databases">
        <title>The new phylogeny of the genus Mycobacterium.</title>
        <authorList>
            <person name="Tarcisio F."/>
            <person name="Conor M."/>
            <person name="Antonella G."/>
            <person name="Elisabetta G."/>
            <person name="Giulia F.S."/>
            <person name="Sara T."/>
            <person name="Anna F."/>
            <person name="Clotilde B."/>
            <person name="Roberto B."/>
            <person name="Veronica D.S."/>
            <person name="Fabio R."/>
            <person name="Monica P."/>
            <person name="Olivier J."/>
            <person name="Enrico T."/>
            <person name="Nicola S."/>
        </authorList>
    </citation>
    <scope>NUCLEOTIDE SEQUENCE [LARGE SCALE GENOMIC DNA]</scope>
    <source>
        <strain evidence="4 5">DSM 44803</strain>
    </source>
</reference>
<feature type="domain" description="Mce/MlaD" evidence="2">
    <location>
        <begin position="36"/>
        <end position="113"/>
    </location>
</feature>
<organism evidence="4 5">
    <name type="scientific">Mycobacterium nebraskense</name>
    <dbReference type="NCBI Taxonomy" id="244292"/>
    <lineage>
        <taxon>Bacteria</taxon>
        <taxon>Bacillati</taxon>
        <taxon>Actinomycetota</taxon>
        <taxon>Actinomycetes</taxon>
        <taxon>Mycobacteriales</taxon>
        <taxon>Mycobacteriaceae</taxon>
        <taxon>Mycobacterium</taxon>
    </lineage>
</organism>
<accession>A0A0F5N8C3</accession>
<dbReference type="Pfam" id="PF11887">
    <property type="entry name" value="Mce4_CUP1"/>
    <property type="match status" value="1"/>
</dbReference>
<evidence type="ECO:0000256" key="1">
    <source>
        <dbReference type="SAM" id="Phobius"/>
    </source>
</evidence>
<keyword evidence="1" id="KW-0812">Transmembrane</keyword>
<comment type="caution">
    <text evidence="4">The sequence shown here is derived from an EMBL/GenBank/DDBJ whole genome shotgun (WGS) entry which is preliminary data.</text>
</comment>
<dbReference type="PANTHER" id="PTHR33371:SF17">
    <property type="entry name" value="MCE-FAMILY PROTEIN MCE1B"/>
    <property type="match status" value="1"/>
</dbReference>
<dbReference type="InterPro" id="IPR003399">
    <property type="entry name" value="Mce/MlaD"/>
</dbReference>
<dbReference type="EMBL" id="LQPH01000066">
    <property type="protein sequence ID" value="ORW28381.1"/>
    <property type="molecule type" value="Genomic_DNA"/>
</dbReference>
<dbReference type="OrthoDB" id="338143at2"/>
<sequence length="346" mass="37699">MKITGTIVRLSIFSLVLLVFTVMIVVVFGQMRFDRTNAYSAEFTNVSGLRAGQFVRASGVEIGKVSSVKLVDGGKRARVEFAVDRSVPLYQSTTAQIRYLDLIGNRYLELKRGEGEGAEKVLLPGGFIPQSRTTPALDLDALIGGFKPLFRALDPQKVNTIATALITVFQGQGGTINDILDQTAQLTTQLGERDQAIGEVIKNLNIVLDTTVRHRQQFDQTVNNLEVLITGLKDHGDQLAGGTAHISNAAGTVADLLAEDRGLLHKTLNYLDAIQQPLIDQRDGLNDYLKRVPTALNMIGRAIGSYGDFVNFYACDITLKINGLQAGGPVRTVRLFQQPTGRCTPQ</sequence>
<dbReference type="Pfam" id="PF02470">
    <property type="entry name" value="MlaD"/>
    <property type="match status" value="1"/>
</dbReference>
<keyword evidence="5" id="KW-1185">Reference proteome</keyword>
<dbReference type="NCBIfam" id="TIGR00996">
    <property type="entry name" value="Mtu_fam_mce"/>
    <property type="match status" value="1"/>
</dbReference>
<dbReference type="STRING" id="244292.ABW17_08500"/>
<keyword evidence="1" id="KW-0472">Membrane</keyword>
<proteinExistence type="predicted"/>
<evidence type="ECO:0000259" key="3">
    <source>
        <dbReference type="Pfam" id="PF11887"/>
    </source>
</evidence>
<evidence type="ECO:0000313" key="5">
    <source>
        <dbReference type="Proteomes" id="UP000193781"/>
    </source>
</evidence>
<dbReference type="GO" id="GO:0005576">
    <property type="term" value="C:extracellular region"/>
    <property type="evidence" value="ECO:0007669"/>
    <property type="project" value="TreeGrafter"/>
</dbReference>
<dbReference type="RefSeq" id="WP_046185410.1">
    <property type="nucleotide sequence ID" value="NZ_JACKSS010000107.1"/>
</dbReference>
<dbReference type="GO" id="GO:0051701">
    <property type="term" value="P:biological process involved in interaction with host"/>
    <property type="evidence" value="ECO:0007669"/>
    <property type="project" value="TreeGrafter"/>
</dbReference>
<feature type="transmembrane region" description="Helical" evidence="1">
    <location>
        <begin position="6"/>
        <end position="28"/>
    </location>
</feature>
<dbReference type="InterPro" id="IPR052336">
    <property type="entry name" value="MlaD_Phospholipid_Transporter"/>
</dbReference>
<keyword evidence="1" id="KW-1133">Transmembrane helix</keyword>
<dbReference type="PANTHER" id="PTHR33371">
    <property type="entry name" value="INTERMEMBRANE PHOSPHOLIPID TRANSPORT SYSTEM BINDING PROTEIN MLAD-RELATED"/>
    <property type="match status" value="1"/>
</dbReference>
<feature type="domain" description="Mammalian cell entry C-terminal" evidence="3">
    <location>
        <begin position="120"/>
        <end position="322"/>
    </location>
</feature>
<dbReference type="InterPro" id="IPR005693">
    <property type="entry name" value="Mce"/>
</dbReference>
<evidence type="ECO:0000313" key="4">
    <source>
        <dbReference type="EMBL" id="ORW28381.1"/>
    </source>
</evidence>
<protein>
    <submittedName>
        <fullName evidence="4">Mammalian cell entry protein</fullName>
    </submittedName>
</protein>
<dbReference type="InterPro" id="IPR024516">
    <property type="entry name" value="Mce_C"/>
</dbReference>
<gene>
    <name evidence="4" type="ORF">AWC17_27550</name>
</gene>
<evidence type="ECO:0000259" key="2">
    <source>
        <dbReference type="Pfam" id="PF02470"/>
    </source>
</evidence>
<dbReference type="AlphaFoldDB" id="A0A0F5N8C3"/>
<dbReference type="Proteomes" id="UP000193781">
    <property type="component" value="Unassembled WGS sequence"/>
</dbReference>
<name>A0A0F5N8C3_9MYCO</name>